<evidence type="ECO:0000256" key="1">
    <source>
        <dbReference type="SAM" id="MobiDB-lite"/>
    </source>
</evidence>
<comment type="caution">
    <text evidence="2">The sequence shown here is derived from an EMBL/GenBank/DDBJ whole genome shotgun (WGS) entry which is preliminary data.</text>
</comment>
<gene>
    <name evidence="2" type="ORF">BCR33DRAFT_724126</name>
</gene>
<name>A0A1Y2B813_9FUNG</name>
<keyword evidence="3" id="KW-1185">Reference proteome</keyword>
<dbReference type="AlphaFoldDB" id="A0A1Y2B813"/>
<dbReference type="Proteomes" id="UP000193642">
    <property type="component" value="Unassembled WGS sequence"/>
</dbReference>
<organism evidence="2 3">
    <name type="scientific">Rhizoclosmatium globosum</name>
    <dbReference type="NCBI Taxonomy" id="329046"/>
    <lineage>
        <taxon>Eukaryota</taxon>
        <taxon>Fungi</taxon>
        <taxon>Fungi incertae sedis</taxon>
        <taxon>Chytridiomycota</taxon>
        <taxon>Chytridiomycota incertae sedis</taxon>
        <taxon>Chytridiomycetes</taxon>
        <taxon>Chytridiales</taxon>
        <taxon>Chytriomycetaceae</taxon>
        <taxon>Rhizoclosmatium</taxon>
    </lineage>
</organism>
<sequence length="75" mass="7963">MAVDSQYFAFRDHHPNDQKTNLTAAALSGLASALGMGGSVKEDKRYSREGASSPSGLGKLTAQQENMKKRSTSSS</sequence>
<feature type="compositionally biased region" description="Polar residues" evidence="1">
    <location>
        <begin position="50"/>
        <end position="65"/>
    </location>
</feature>
<evidence type="ECO:0000313" key="3">
    <source>
        <dbReference type="Proteomes" id="UP000193642"/>
    </source>
</evidence>
<reference evidence="2 3" key="1">
    <citation type="submission" date="2016-07" db="EMBL/GenBank/DDBJ databases">
        <title>Pervasive Adenine N6-methylation of Active Genes in Fungi.</title>
        <authorList>
            <consortium name="DOE Joint Genome Institute"/>
            <person name="Mondo S.J."/>
            <person name="Dannebaum R.O."/>
            <person name="Kuo R.C."/>
            <person name="Labutti K."/>
            <person name="Haridas S."/>
            <person name="Kuo A."/>
            <person name="Salamov A."/>
            <person name="Ahrendt S.R."/>
            <person name="Lipzen A."/>
            <person name="Sullivan W."/>
            <person name="Andreopoulos W.B."/>
            <person name="Clum A."/>
            <person name="Lindquist E."/>
            <person name="Daum C."/>
            <person name="Ramamoorthy G.K."/>
            <person name="Gryganskyi A."/>
            <person name="Culley D."/>
            <person name="Magnuson J.K."/>
            <person name="James T.Y."/>
            <person name="O'Malley M.A."/>
            <person name="Stajich J.E."/>
            <person name="Spatafora J.W."/>
            <person name="Visel A."/>
            <person name="Grigoriev I.V."/>
        </authorList>
    </citation>
    <scope>NUCLEOTIDE SEQUENCE [LARGE SCALE GENOMIC DNA]</scope>
    <source>
        <strain evidence="2 3">JEL800</strain>
    </source>
</reference>
<evidence type="ECO:0000313" key="2">
    <source>
        <dbReference type="EMBL" id="ORY30894.1"/>
    </source>
</evidence>
<accession>A0A1Y2B813</accession>
<feature type="region of interest" description="Disordered" evidence="1">
    <location>
        <begin position="37"/>
        <end position="75"/>
    </location>
</feature>
<protein>
    <submittedName>
        <fullName evidence="2">Uncharacterized protein</fullName>
    </submittedName>
</protein>
<proteinExistence type="predicted"/>
<dbReference type="EMBL" id="MCGO01000080">
    <property type="protein sequence ID" value="ORY30894.1"/>
    <property type="molecule type" value="Genomic_DNA"/>
</dbReference>